<dbReference type="CDD" id="cd00419">
    <property type="entry name" value="Ferrochelatase_C"/>
    <property type="match status" value="1"/>
</dbReference>
<keyword evidence="3 7" id="KW-0350">Heme biosynthesis</keyword>
<comment type="caution">
    <text evidence="9">The sequence shown here is derived from an EMBL/GenBank/DDBJ whole genome shotgun (WGS) entry which is preliminary data.</text>
</comment>
<comment type="catalytic activity">
    <reaction evidence="6">
        <text>Fe-coproporphyrin III + 2 H(+) = coproporphyrin III + Fe(2+)</text>
        <dbReference type="Rhea" id="RHEA:49572"/>
        <dbReference type="ChEBI" id="CHEBI:15378"/>
        <dbReference type="ChEBI" id="CHEBI:29033"/>
        <dbReference type="ChEBI" id="CHEBI:68438"/>
        <dbReference type="ChEBI" id="CHEBI:131725"/>
        <dbReference type="EC" id="4.99.1.9"/>
    </reaction>
    <physiologicalReaction direction="right-to-left" evidence="6">
        <dbReference type="Rhea" id="RHEA:49574"/>
    </physiologicalReaction>
</comment>
<evidence type="ECO:0000256" key="6">
    <source>
        <dbReference type="ARBA" id="ARBA00024536"/>
    </source>
</evidence>
<comment type="subcellular location">
    <subcellularLocation>
        <location evidence="7">Cytoplasm</location>
    </subcellularLocation>
</comment>
<evidence type="ECO:0000313" key="9">
    <source>
        <dbReference type="EMBL" id="PFG30631.1"/>
    </source>
</evidence>
<proteinExistence type="inferred from homology"/>
<keyword evidence="5 7" id="KW-0627">Porphyrin biosynthesis</keyword>
<dbReference type="PANTHER" id="PTHR11108:SF1">
    <property type="entry name" value="FERROCHELATASE, MITOCHONDRIAL"/>
    <property type="match status" value="1"/>
</dbReference>
<comment type="pathway">
    <text evidence="1 7">Porphyrin-containing compound metabolism; protoheme biosynthesis.</text>
</comment>
<keyword evidence="7" id="KW-0963">Cytoplasm</keyword>
<keyword evidence="4 7" id="KW-0456">Lyase</keyword>
<comment type="caution">
    <text evidence="7">Lacks conserved residue(s) required for the propagation of feature annotation.</text>
</comment>
<protein>
    <recommendedName>
        <fullName evidence="7">Coproporphyrin III ferrochelatase</fullName>
        <ecNumber evidence="7">4.99.1.9</ecNumber>
    </recommendedName>
</protein>
<sequence>MTQVLNASPAASSGTPHVDEPSRYDGILLVGFGGPEGPADVMPFLRNVTKGRGIPDERLTEVAEHYHHYNGVSPINTHNRELKAALQKELASRGIDLPVFWGNRNWAPYLHEAIADADARGATSLLATVTSAFSSYSSCRQYREDLWEALRHADAVDRVTIDKVRQYFDHPGFVEPFVDGVDAALRSLESDGLDLTRDIEVLFVTHSIPSADAQNSGPRDLDLGAGGAYEAQHRAIADVVMRAVSSRRSGCNEADAPAEWKLVYQSRSGAPSTPWLEPDVNDAIAELASSRRAVVVVPIGFVSDHMEVMWDLDNEARKTADAHGLAMIRVATPGTHPAFVSGLADLIEERIDGTPPTGRPALTALGPWFDVCRPGCCASARAGARCAVSGLKP</sequence>
<dbReference type="Gene3D" id="3.40.50.1400">
    <property type="match status" value="2"/>
</dbReference>
<dbReference type="Proteomes" id="UP000221369">
    <property type="component" value="Unassembled WGS sequence"/>
</dbReference>
<keyword evidence="10" id="KW-1185">Reference proteome</keyword>
<dbReference type="GO" id="GO:0006783">
    <property type="term" value="P:heme biosynthetic process"/>
    <property type="evidence" value="ECO:0007669"/>
    <property type="project" value="UniProtKB-UniRule"/>
</dbReference>
<dbReference type="GO" id="GO:0005737">
    <property type="term" value="C:cytoplasm"/>
    <property type="evidence" value="ECO:0007669"/>
    <property type="project" value="UniProtKB-SubCell"/>
</dbReference>
<dbReference type="AlphaFoldDB" id="A0A2A9DWA9"/>
<accession>A0A2A9DWA9</accession>
<feature type="binding site" evidence="7">
    <location>
        <position position="206"/>
    </location>
    <ligand>
        <name>Fe(2+)</name>
        <dbReference type="ChEBI" id="CHEBI:29033"/>
    </ligand>
</feature>
<dbReference type="InterPro" id="IPR033644">
    <property type="entry name" value="Ferrochelatase_C"/>
</dbReference>
<dbReference type="EC" id="4.99.1.9" evidence="7"/>
<dbReference type="InterPro" id="IPR001015">
    <property type="entry name" value="Ferrochelatase"/>
</dbReference>
<evidence type="ECO:0000256" key="5">
    <source>
        <dbReference type="ARBA" id="ARBA00023244"/>
    </source>
</evidence>
<dbReference type="NCBIfam" id="NF000689">
    <property type="entry name" value="PRK00035.2-1"/>
    <property type="match status" value="1"/>
</dbReference>
<dbReference type="GO" id="GO:0004325">
    <property type="term" value="F:ferrochelatase activity"/>
    <property type="evidence" value="ECO:0007669"/>
    <property type="project" value="UniProtKB-UniRule"/>
</dbReference>
<keyword evidence="7" id="KW-0479">Metal-binding</keyword>
<dbReference type="UniPathway" id="UPA00252"/>
<evidence type="ECO:0000313" key="10">
    <source>
        <dbReference type="Proteomes" id="UP000221369"/>
    </source>
</evidence>
<dbReference type="GO" id="GO:0046872">
    <property type="term" value="F:metal ion binding"/>
    <property type="evidence" value="ECO:0007669"/>
    <property type="project" value="UniProtKB-KW"/>
</dbReference>
<dbReference type="SUPFAM" id="SSF53800">
    <property type="entry name" value="Chelatase"/>
    <property type="match status" value="1"/>
</dbReference>
<evidence type="ECO:0000256" key="7">
    <source>
        <dbReference type="HAMAP-Rule" id="MF_00323"/>
    </source>
</evidence>
<evidence type="ECO:0000256" key="8">
    <source>
        <dbReference type="RuleBase" id="RU004185"/>
    </source>
</evidence>
<dbReference type="CDD" id="cd03411">
    <property type="entry name" value="Ferrochelatase_N"/>
    <property type="match status" value="1"/>
</dbReference>
<gene>
    <name evidence="7" type="primary">cpfC</name>
    <name evidence="9" type="ORF">ATJ78_1566</name>
</gene>
<dbReference type="NCBIfam" id="TIGR00109">
    <property type="entry name" value="hemH"/>
    <property type="match status" value="1"/>
</dbReference>
<keyword evidence="2 7" id="KW-0408">Iron</keyword>
<evidence type="ECO:0000256" key="1">
    <source>
        <dbReference type="ARBA" id="ARBA00004744"/>
    </source>
</evidence>
<evidence type="ECO:0000256" key="4">
    <source>
        <dbReference type="ARBA" id="ARBA00023239"/>
    </source>
</evidence>
<dbReference type="InterPro" id="IPR033659">
    <property type="entry name" value="Ferrochelatase_N"/>
</dbReference>
<dbReference type="RefSeq" id="WP_098407063.1">
    <property type="nucleotide sequence ID" value="NZ_PDJE01000001.1"/>
</dbReference>
<dbReference type="HAMAP" id="MF_00323">
    <property type="entry name" value="Ferrochelatase"/>
    <property type="match status" value="1"/>
</dbReference>
<feature type="binding site" evidence="7">
    <location>
        <position position="73"/>
    </location>
    <ligand>
        <name>Fe-coproporphyrin III</name>
        <dbReference type="ChEBI" id="CHEBI:68438"/>
    </ligand>
</feature>
<dbReference type="PANTHER" id="PTHR11108">
    <property type="entry name" value="FERROCHELATASE"/>
    <property type="match status" value="1"/>
</dbReference>
<comment type="function">
    <text evidence="7">Involved in coproporphyrin-dependent heme b biosynthesis. Catalyzes the insertion of ferrous iron into coproporphyrin III to form Fe-coproporphyrin III.</text>
</comment>
<dbReference type="EMBL" id="PDJE01000001">
    <property type="protein sequence ID" value="PFG30631.1"/>
    <property type="molecule type" value="Genomic_DNA"/>
</dbReference>
<reference evidence="9 10" key="1">
    <citation type="submission" date="2017-10" db="EMBL/GenBank/DDBJ databases">
        <title>Sequencing the genomes of 1000 actinobacteria strains.</title>
        <authorList>
            <person name="Klenk H.-P."/>
        </authorList>
    </citation>
    <scope>NUCLEOTIDE SEQUENCE [LARGE SCALE GENOMIC DNA]</scope>
    <source>
        <strain evidence="9 10">DSM 21798</strain>
    </source>
</reference>
<evidence type="ECO:0000256" key="3">
    <source>
        <dbReference type="ARBA" id="ARBA00023133"/>
    </source>
</evidence>
<feature type="binding site" evidence="7">
    <location>
        <position position="307"/>
    </location>
    <ligand>
        <name>Fe(2+)</name>
        <dbReference type="ChEBI" id="CHEBI:29033"/>
    </ligand>
</feature>
<evidence type="ECO:0000256" key="2">
    <source>
        <dbReference type="ARBA" id="ARBA00023004"/>
    </source>
</evidence>
<comment type="similarity">
    <text evidence="7 8">Belongs to the ferrochelatase family.</text>
</comment>
<feature type="binding site" evidence="7">
    <location>
        <position position="142"/>
    </location>
    <ligand>
        <name>Fe-coproporphyrin III</name>
        <dbReference type="ChEBI" id="CHEBI:68438"/>
    </ligand>
</feature>
<dbReference type="Pfam" id="PF00762">
    <property type="entry name" value="Ferrochelatase"/>
    <property type="match status" value="1"/>
</dbReference>
<organism evidence="9 10">
    <name type="scientific">Paramicrobacterium agarici</name>
    <dbReference type="NCBI Taxonomy" id="630514"/>
    <lineage>
        <taxon>Bacteria</taxon>
        <taxon>Bacillati</taxon>
        <taxon>Actinomycetota</taxon>
        <taxon>Actinomycetes</taxon>
        <taxon>Micrococcales</taxon>
        <taxon>Microbacteriaceae</taxon>
        <taxon>Paramicrobacterium</taxon>
    </lineage>
</organism>
<name>A0A2A9DWA9_9MICO</name>